<comment type="caution">
    <text evidence="3">The sequence shown here is derived from an EMBL/GenBank/DDBJ whole genome shotgun (WGS) entry which is preliminary data.</text>
</comment>
<accession>A0AAW0GMH0</accession>
<dbReference type="GO" id="GO:0007031">
    <property type="term" value="P:peroxisome organization"/>
    <property type="evidence" value="ECO:0007669"/>
    <property type="project" value="UniProtKB-ARBA"/>
</dbReference>
<dbReference type="InterPro" id="IPR010482">
    <property type="entry name" value="TECPR1-like_DysF"/>
</dbReference>
<evidence type="ECO:0000256" key="1">
    <source>
        <dbReference type="SAM" id="MobiDB-lite"/>
    </source>
</evidence>
<organism evidence="3 4">
    <name type="scientific">Cerrena zonata</name>
    <dbReference type="NCBI Taxonomy" id="2478898"/>
    <lineage>
        <taxon>Eukaryota</taxon>
        <taxon>Fungi</taxon>
        <taxon>Dikarya</taxon>
        <taxon>Basidiomycota</taxon>
        <taxon>Agaricomycotina</taxon>
        <taxon>Agaricomycetes</taxon>
        <taxon>Polyporales</taxon>
        <taxon>Cerrenaceae</taxon>
        <taxon>Cerrena</taxon>
    </lineage>
</organism>
<feature type="domain" description="TECPR1-like DysF" evidence="2">
    <location>
        <begin position="102"/>
        <end position="217"/>
    </location>
</feature>
<name>A0AAW0GMH0_9APHY</name>
<evidence type="ECO:0000313" key="4">
    <source>
        <dbReference type="Proteomes" id="UP001385951"/>
    </source>
</evidence>
<evidence type="ECO:0000259" key="2">
    <source>
        <dbReference type="Pfam" id="PF06398"/>
    </source>
</evidence>
<dbReference type="Pfam" id="PF06398">
    <property type="entry name" value="Pex24p"/>
    <property type="match status" value="1"/>
</dbReference>
<gene>
    <name evidence="3" type="ORF">QCA50_001843</name>
</gene>
<evidence type="ECO:0000313" key="3">
    <source>
        <dbReference type="EMBL" id="KAK7694656.1"/>
    </source>
</evidence>
<sequence length="414" mass="47356">MSNDAGPSELPPPRECMTTDDPSAVTEARLRLVQKQPFFSFAHLRKRRRDKTLKTTSSASASTTSFPACTSIDENQEGPHLLEIDDHTLDPPVLEEDYDQDVYRWALMYENQRGITIFSTPYYSDQSLLPMDPPAFTIPTASKSPRRGQPTVSLTDYPLPDGTWHWVSRSWMVDMRGDGQTQYDGFEYNWFFRGKKWRAEVGVLNSGGWVRRRRWVRLMMRPARTKVEKETEESRIPSILPDAGHTETGATRPPSVVDIALKDDDTIDYDDVWRGDDDDWTRCSSVMRCLGRDTRKLELWSQWLGVQDPSIDGVELSRPQKQWSQDSGPLPSHVIAHQANPQGAEAVDPSHVVHVLTKGNHISELITTFVFPESRIRFLTMLKRTGILSKLDEDIIRDNLEFWSYSDSIPDLLT</sequence>
<feature type="compositionally biased region" description="Low complexity" evidence="1">
    <location>
        <begin position="54"/>
        <end position="71"/>
    </location>
</feature>
<feature type="region of interest" description="Disordered" evidence="1">
    <location>
        <begin position="1"/>
        <end position="23"/>
    </location>
</feature>
<feature type="region of interest" description="Disordered" evidence="1">
    <location>
        <begin position="228"/>
        <end position="256"/>
    </location>
</feature>
<proteinExistence type="predicted"/>
<dbReference type="AlphaFoldDB" id="A0AAW0GMH0"/>
<reference evidence="3 4" key="1">
    <citation type="submission" date="2022-09" db="EMBL/GenBank/DDBJ databases">
        <authorList>
            <person name="Palmer J.M."/>
        </authorList>
    </citation>
    <scope>NUCLEOTIDE SEQUENCE [LARGE SCALE GENOMIC DNA]</scope>
    <source>
        <strain evidence="3 4">DSM 7382</strain>
    </source>
</reference>
<dbReference type="EMBL" id="JASBNA010000002">
    <property type="protein sequence ID" value="KAK7694656.1"/>
    <property type="molecule type" value="Genomic_DNA"/>
</dbReference>
<protein>
    <recommendedName>
        <fullName evidence="2">TECPR1-like DysF domain-containing protein</fullName>
    </recommendedName>
</protein>
<feature type="region of interest" description="Disordered" evidence="1">
    <location>
        <begin position="50"/>
        <end position="71"/>
    </location>
</feature>
<keyword evidence="4" id="KW-1185">Reference proteome</keyword>
<dbReference type="Proteomes" id="UP001385951">
    <property type="component" value="Unassembled WGS sequence"/>
</dbReference>
<dbReference type="GO" id="GO:0005778">
    <property type="term" value="C:peroxisomal membrane"/>
    <property type="evidence" value="ECO:0007669"/>
    <property type="project" value="UniProtKB-ARBA"/>
</dbReference>